<comment type="caution">
    <text evidence="4">The sequence shown here is derived from an EMBL/GenBank/DDBJ whole genome shotgun (WGS) entry which is preliminary data.</text>
</comment>
<organism evidence="4 5">
    <name type="scientific">Saccharopolyspora halophila</name>
    <dbReference type="NCBI Taxonomy" id="405551"/>
    <lineage>
        <taxon>Bacteria</taxon>
        <taxon>Bacillati</taxon>
        <taxon>Actinomycetota</taxon>
        <taxon>Actinomycetes</taxon>
        <taxon>Pseudonocardiales</taxon>
        <taxon>Pseudonocardiaceae</taxon>
        <taxon>Saccharopolyspora</taxon>
    </lineage>
</organism>
<name>A0ABN3GLV5_9PSEU</name>
<dbReference type="Pfam" id="PF20013">
    <property type="entry name" value="GAP1-N2"/>
    <property type="match status" value="1"/>
</dbReference>
<gene>
    <name evidence="4" type="ORF">GCM10009854_36480</name>
</gene>
<dbReference type="Pfam" id="PF20014">
    <property type="entry name" value="GAP1-M"/>
    <property type="match status" value="1"/>
</dbReference>
<reference evidence="4 5" key="1">
    <citation type="journal article" date="2019" name="Int. J. Syst. Evol. Microbiol.">
        <title>The Global Catalogue of Microorganisms (GCM) 10K type strain sequencing project: providing services to taxonomists for standard genome sequencing and annotation.</title>
        <authorList>
            <consortium name="The Broad Institute Genomics Platform"/>
            <consortium name="The Broad Institute Genome Sequencing Center for Infectious Disease"/>
            <person name="Wu L."/>
            <person name="Ma J."/>
        </authorList>
    </citation>
    <scope>NUCLEOTIDE SEQUENCE [LARGE SCALE GENOMIC DNA]</scope>
    <source>
        <strain evidence="4 5">JCM 16221</strain>
    </source>
</reference>
<evidence type="ECO:0000259" key="1">
    <source>
        <dbReference type="Pfam" id="PF20013"/>
    </source>
</evidence>
<protein>
    <submittedName>
        <fullName evidence="4">Uncharacterized protein</fullName>
    </submittedName>
</protein>
<proteinExistence type="predicted"/>
<feature type="domain" description="GTPase-associated protein 1-like C-terminal" evidence="3">
    <location>
        <begin position="200"/>
        <end position="693"/>
    </location>
</feature>
<dbReference type="Proteomes" id="UP001501218">
    <property type="component" value="Unassembled WGS sequence"/>
</dbReference>
<keyword evidence="5" id="KW-1185">Reference proteome</keyword>
<feature type="domain" description="GTPase-associated protein 1 N-terminal" evidence="1">
    <location>
        <begin position="42"/>
        <end position="76"/>
    </location>
</feature>
<dbReference type="Pfam" id="PF20052">
    <property type="entry name" value="GAP1-C"/>
    <property type="match status" value="1"/>
</dbReference>
<dbReference type="InterPro" id="IPR045401">
    <property type="entry name" value="GAP1-M"/>
</dbReference>
<evidence type="ECO:0000259" key="2">
    <source>
        <dbReference type="Pfam" id="PF20014"/>
    </source>
</evidence>
<evidence type="ECO:0000313" key="5">
    <source>
        <dbReference type="Proteomes" id="UP001501218"/>
    </source>
</evidence>
<evidence type="ECO:0000259" key="3">
    <source>
        <dbReference type="Pfam" id="PF20052"/>
    </source>
</evidence>
<dbReference type="RefSeq" id="WP_344133962.1">
    <property type="nucleotide sequence ID" value="NZ_BAAARA010000013.1"/>
</dbReference>
<sequence>MSGREFRSRYNDSAEPPIPGFAALYHGHDEHFRTARTTAGGFTHALITTDPQLYGPIRPAQLWDAPWWATDADGPDVPAEPEPGPLGAEELRGWVLETDDAAVLTALHSAIERALDGGPRVVLVASDADTAVRWIAVSTLLLPQERALRVSFSAFADSGDAHVLAVPEAGEFPGAVVFDLAGELPEVEATGSARHWVPRFLVADPVDVIDAVELAHQFARGRGEQVAGEADRLAAGLIVLGEHVSPADCRPLVAWLQDAPAPSSTDVRGAVLSAVLAAEPPHAVLADLAENLGEHTGRVRIALLRNEIDEILHGDPESVVQQPFDGSSWGEEEADQARILLESAATAAPPERMDLLLRTAHRFDVPLRPNGFAEAADRFVHWWADHPRVEVSTERWPCRAELLDRLRELLSHRLAGPEADNVRRDVAADWWPLLLDTATDPGQPLDAAIAASAVAEGGPARGRIVRTFAEQLHEPSRELPEAVFTALFEDNRPEVAELRHLVSAMPATAVSESVAQRVFSAMGHAEVDADYLDVLRMLGHHIGDRGELRELWADDGRLRSWLIGYPRRGAEAGSLSEISGEVLGARAAEVLAVLREVTLSEALRVVTEAGQGLRRGLGRELPGLFGDERADDGQRDRAVALAFLIAWQDSTDAEVRAAIDQELERWVRGQDRSRHRRISRLLRGIEASYAAAWHEWLQKAGADDNAGSRGRGRWWRRKSR</sequence>
<accession>A0ABN3GLV5</accession>
<dbReference type="EMBL" id="BAAARA010000013">
    <property type="protein sequence ID" value="GAA2355089.1"/>
    <property type="molecule type" value="Genomic_DNA"/>
</dbReference>
<dbReference type="InterPro" id="IPR049532">
    <property type="entry name" value="GAP1-like_C"/>
</dbReference>
<feature type="domain" description="GTPase-associated protein 1 middle" evidence="2">
    <location>
        <begin position="97"/>
        <end position="168"/>
    </location>
</feature>
<dbReference type="InterPro" id="IPR045402">
    <property type="entry name" value="GAP1-N2"/>
</dbReference>
<evidence type="ECO:0000313" key="4">
    <source>
        <dbReference type="EMBL" id="GAA2355089.1"/>
    </source>
</evidence>